<comment type="caution">
    <text evidence="2">The sequence shown here is derived from an EMBL/GenBank/DDBJ whole genome shotgun (WGS) entry which is preliminary data.</text>
</comment>
<gene>
    <name evidence="2" type="ORF">KYI77_13985</name>
</gene>
<name>A0AAE2ZG97_PRORE</name>
<protein>
    <submittedName>
        <fullName evidence="2">Uncharacterized protein</fullName>
    </submittedName>
</protein>
<proteinExistence type="predicted"/>
<keyword evidence="1" id="KW-1133">Transmembrane helix</keyword>
<dbReference type="Proteomes" id="UP001155882">
    <property type="component" value="Unassembled WGS sequence"/>
</dbReference>
<evidence type="ECO:0000313" key="3">
    <source>
        <dbReference type="Proteomes" id="UP001155882"/>
    </source>
</evidence>
<feature type="transmembrane region" description="Helical" evidence="1">
    <location>
        <begin position="21"/>
        <end position="42"/>
    </location>
</feature>
<sequence length="114" mass="13527">MSKKRSLRTERYIKRENVKMVHICLHVAFFFAAAALLTFYFFDDFLMTQAVKPEYSMWLNAEVQSQLKFAFRCLGELFFVLAFSSLCIVFFYFADSIVSKMMKRVKNKFTKIPN</sequence>
<keyword evidence="1" id="KW-0472">Membrane</keyword>
<evidence type="ECO:0000313" key="2">
    <source>
        <dbReference type="EMBL" id="MBW3117561.1"/>
    </source>
</evidence>
<organism evidence="2 3">
    <name type="scientific">Providencia rettgeri</name>
    <dbReference type="NCBI Taxonomy" id="587"/>
    <lineage>
        <taxon>Bacteria</taxon>
        <taxon>Pseudomonadati</taxon>
        <taxon>Pseudomonadota</taxon>
        <taxon>Gammaproteobacteria</taxon>
        <taxon>Enterobacterales</taxon>
        <taxon>Morganellaceae</taxon>
        <taxon>Providencia</taxon>
    </lineage>
</organism>
<feature type="transmembrane region" description="Helical" evidence="1">
    <location>
        <begin position="69"/>
        <end position="94"/>
    </location>
</feature>
<keyword evidence="1" id="KW-0812">Transmembrane</keyword>
<reference evidence="2" key="1">
    <citation type="submission" date="2021-07" db="EMBL/GenBank/DDBJ databases">
        <authorList>
            <person name="Stanton E."/>
        </authorList>
    </citation>
    <scope>NUCLEOTIDE SEQUENCE</scope>
    <source>
        <strain evidence="2">2021EL-01139</strain>
    </source>
</reference>
<accession>A0AAE2ZG97</accession>
<dbReference type="EMBL" id="JAHWLI010000045">
    <property type="protein sequence ID" value="MBW3117561.1"/>
    <property type="molecule type" value="Genomic_DNA"/>
</dbReference>
<dbReference type="AlphaFoldDB" id="A0AAE2ZG97"/>
<dbReference type="RefSeq" id="WP_219197715.1">
    <property type="nucleotide sequence ID" value="NZ_JAHWLI010000045.1"/>
</dbReference>
<evidence type="ECO:0000256" key="1">
    <source>
        <dbReference type="SAM" id="Phobius"/>
    </source>
</evidence>